<keyword evidence="5" id="KW-0812">Transmembrane</keyword>
<evidence type="ECO:0000256" key="5">
    <source>
        <dbReference type="SAM" id="Phobius"/>
    </source>
</evidence>
<keyword evidence="8" id="KW-1185">Reference proteome</keyword>
<feature type="transmembrane region" description="Helical" evidence="5">
    <location>
        <begin position="68"/>
        <end position="85"/>
    </location>
</feature>
<dbReference type="SUPFAM" id="SSF58104">
    <property type="entry name" value="Methyl-accepting chemotaxis protein (MCP) signaling domain"/>
    <property type="match status" value="1"/>
</dbReference>
<dbReference type="GO" id="GO:0007165">
    <property type="term" value="P:signal transduction"/>
    <property type="evidence" value="ECO:0007669"/>
    <property type="project" value="UniProtKB-KW"/>
</dbReference>
<dbReference type="PROSITE" id="PS50111">
    <property type="entry name" value="CHEMOTAXIS_TRANSDUC_2"/>
    <property type="match status" value="1"/>
</dbReference>
<proteinExistence type="inferred from homology"/>
<dbReference type="Gene3D" id="1.10.287.950">
    <property type="entry name" value="Methyl-accepting chemotaxis protein"/>
    <property type="match status" value="1"/>
</dbReference>
<dbReference type="InterPro" id="IPR051310">
    <property type="entry name" value="MCP_chemotaxis"/>
</dbReference>
<name>A0A4R9LUL7_9LEPT</name>
<dbReference type="GO" id="GO:0005886">
    <property type="term" value="C:plasma membrane"/>
    <property type="evidence" value="ECO:0007669"/>
    <property type="project" value="TreeGrafter"/>
</dbReference>
<dbReference type="Pfam" id="PF00015">
    <property type="entry name" value="MCPsignal"/>
    <property type="match status" value="1"/>
</dbReference>
<protein>
    <submittedName>
        <fullName evidence="7">Methyl-accepting chemotaxis protein</fullName>
    </submittedName>
</protein>
<dbReference type="SMART" id="SM00283">
    <property type="entry name" value="MA"/>
    <property type="match status" value="1"/>
</dbReference>
<dbReference type="Proteomes" id="UP000298058">
    <property type="component" value="Unassembled WGS sequence"/>
</dbReference>
<evidence type="ECO:0000256" key="2">
    <source>
        <dbReference type="ARBA" id="ARBA00029447"/>
    </source>
</evidence>
<feature type="domain" description="Methyl-accepting transducer" evidence="6">
    <location>
        <begin position="218"/>
        <end position="482"/>
    </location>
</feature>
<gene>
    <name evidence="7" type="ORF">EHS15_16170</name>
</gene>
<accession>A0A4R9LUL7</accession>
<sequence>MDVYSVRSAKNINSIRIFLFFLYVAGIIGALGSLRKEQLALMVISTSLYGVSSALQAYRLRKNLDPHAFYFTLGDVFLLSFNTLGQQMIDLDIASGALKLGINYVISFFVILYSGFLFSQRQTIVVGVLLSLMDVAALWIAHIMGVEFVDRTDTHKLAYALSLPIEIVKVTFLGMATFATGRMVNLLVEIKDQALREKKQADEHSLIVEKQKENMLITAEKLNVSVDALQLFAEDLNSQIQTQAASIEEISASLTEISQSTESSAEFVRDQYQKIGKLNDESFNLDLIVKEVRNEIGEISNQVNQSSAFSNKVSLAMNALNSSLEEVKSSFQKVEEVNQIMKEIADRTNLLALNASIEAARAGEHGRGFAVVAQEVGKLAESSASNASIISKTIQKSKSDLDKGNLSAMEASDLAVGQEKEISHIEASVRIFNDKIIEMQSLNSRVVSSQKELKELSSQLETIASEQTLGNKEVMAAAQNIEDAVQLVAENTRVLREHISEIASLAEKIK</sequence>
<feature type="transmembrane region" description="Helical" evidence="5">
    <location>
        <begin position="12"/>
        <end position="32"/>
    </location>
</feature>
<comment type="similarity">
    <text evidence="2">Belongs to the methyl-accepting chemotaxis (MCP) protein family.</text>
</comment>
<feature type="transmembrane region" description="Helical" evidence="5">
    <location>
        <begin position="124"/>
        <end position="145"/>
    </location>
</feature>
<keyword evidence="5" id="KW-1133">Transmembrane helix</keyword>
<dbReference type="GO" id="GO:0004888">
    <property type="term" value="F:transmembrane signaling receptor activity"/>
    <property type="evidence" value="ECO:0007669"/>
    <property type="project" value="TreeGrafter"/>
</dbReference>
<dbReference type="AlphaFoldDB" id="A0A4R9LUL7"/>
<dbReference type="GO" id="GO:0006935">
    <property type="term" value="P:chemotaxis"/>
    <property type="evidence" value="ECO:0007669"/>
    <property type="project" value="UniProtKB-KW"/>
</dbReference>
<evidence type="ECO:0000313" key="7">
    <source>
        <dbReference type="EMBL" id="TGN17572.1"/>
    </source>
</evidence>
<keyword evidence="4" id="KW-0175">Coiled coil</keyword>
<reference evidence="7" key="1">
    <citation type="journal article" date="2019" name="PLoS Negl. Trop. Dis.">
        <title>Revisiting the worldwide diversity of Leptospira species in the environment.</title>
        <authorList>
            <person name="Vincent A.T."/>
            <person name="Schiettekatte O."/>
            <person name="Bourhy P."/>
            <person name="Veyrier F.J."/>
            <person name="Picardeau M."/>
        </authorList>
    </citation>
    <scope>NUCLEOTIDE SEQUENCE [LARGE SCALE GENOMIC DNA]</scope>
    <source>
        <strain evidence="7">201300427</strain>
    </source>
</reference>
<keyword evidence="3" id="KW-0807">Transducer</keyword>
<feature type="coiled-coil region" evidence="4">
    <location>
        <begin position="439"/>
        <end position="466"/>
    </location>
</feature>
<dbReference type="RefSeq" id="WP_135761630.1">
    <property type="nucleotide sequence ID" value="NZ_RQHW01000065.1"/>
</dbReference>
<evidence type="ECO:0000259" key="6">
    <source>
        <dbReference type="PROSITE" id="PS50111"/>
    </source>
</evidence>
<organism evidence="7 8">
    <name type="scientific">Leptospira idonii</name>
    <dbReference type="NCBI Taxonomy" id="1193500"/>
    <lineage>
        <taxon>Bacteria</taxon>
        <taxon>Pseudomonadati</taxon>
        <taxon>Spirochaetota</taxon>
        <taxon>Spirochaetia</taxon>
        <taxon>Leptospirales</taxon>
        <taxon>Leptospiraceae</taxon>
        <taxon>Leptospira</taxon>
    </lineage>
</organism>
<dbReference type="PANTHER" id="PTHR43531">
    <property type="entry name" value="PROTEIN ICFG"/>
    <property type="match status" value="1"/>
</dbReference>
<keyword evidence="1" id="KW-0145">Chemotaxis</keyword>
<evidence type="ECO:0000256" key="1">
    <source>
        <dbReference type="ARBA" id="ARBA00022500"/>
    </source>
</evidence>
<feature type="transmembrane region" description="Helical" evidence="5">
    <location>
        <begin position="97"/>
        <end position="118"/>
    </location>
</feature>
<feature type="transmembrane region" description="Helical" evidence="5">
    <location>
        <begin position="39"/>
        <end position="56"/>
    </location>
</feature>
<evidence type="ECO:0000313" key="8">
    <source>
        <dbReference type="Proteomes" id="UP000298058"/>
    </source>
</evidence>
<dbReference type="EMBL" id="RQHW01000065">
    <property type="protein sequence ID" value="TGN17572.1"/>
    <property type="molecule type" value="Genomic_DNA"/>
</dbReference>
<evidence type="ECO:0000256" key="3">
    <source>
        <dbReference type="PROSITE-ProRule" id="PRU00284"/>
    </source>
</evidence>
<keyword evidence="5" id="KW-0472">Membrane</keyword>
<evidence type="ECO:0000256" key="4">
    <source>
        <dbReference type="SAM" id="Coils"/>
    </source>
</evidence>
<comment type="caution">
    <text evidence="7">The sequence shown here is derived from an EMBL/GenBank/DDBJ whole genome shotgun (WGS) entry which is preliminary data.</text>
</comment>
<dbReference type="OrthoDB" id="354666at2"/>
<dbReference type="InterPro" id="IPR004089">
    <property type="entry name" value="MCPsignal_dom"/>
</dbReference>
<dbReference type="PANTHER" id="PTHR43531:SF11">
    <property type="entry name" value="METHYL-ACCEPTING CHEMOTAXIS PROTEIN 3"/>
    <property type="match status" value="1"/>
</dbReference>